<comment type="caution">
    <text evidence="1">The sequence shown here is derived from an EMBL/GenBank/DDBJ whole genome shotgun (WGS) entry which is preliminary data.</text>
</comment>
<protein>
    <submittedName>
        <fullName evidence="1">Uncharacterized protein</fullName>
    </submittedName>
</protein>
<proteinExistence type="predicted"/>
<organism evidence="1 2">
    <name type="scientific">Pleurodeles waltl</name>
    <name type="common">Iberian ribbed newt</name>
    <dbReference type="NCBI Taxonomy" id="8319"/>
    <lineage>
        <taxon>Eukaryota</taxon>
        <taxon>Metazoa</taxon>
        <taxon>Chordata</taxon>
        <taxon>Craniata</taxon>
        <taxon>Vertebrata</taxon>
        <taxon>Euteleostomi</taxon>
        <taxon>Amphibia</taxon>
        <taxon>Batrachia</taxon>
        <taxon>Caudata</taxon>
        <taxon>Salamandroidea</taxon>
        <taxon>Salamandridae</taxon>
        <taxon>Pleurodelinae</taxon>
        <taxon>Pleurodeles</taxon>
    </lineage>
</organism>
<dbReference type="EMBL" id="JANPWB010000014">
    <property type="protein sequence ID" value="KAJ1102538.1"/>
    <property type="molecule type" value="Genomic_DNA"/>
</dbReference>
<reference evidence="1" key="1">
    <citation type="journal article" date="2022" name="bioRxiv">
        <title>Sequencing and chromosome-scale assembly of the giantPleurodeles waltlgenome.</title>
        <authorList>
            <person name="Brown T."/>
            <person name="Elewa A."/>
            <person name="Iarovenko S."/>
            <person name="Subramanian E."/>
            <person name="Araus A.J."/>
            <person name="Petzold A."/>
            <person name="Susuki M."/>
            <person name="Suzuki K.-i.T."/>
            <person name="Hayashi T."/>
            <person name="Toyoda A."/>
            <person name="Oliveira C."/>
            <person name="Osipova E."/>
            <person name="Leigh N.D."/>
            <person name="Simon A."/>
            <person name="Yun M.H."/>
        </authorList>
    </citation>
    <scope>NUCLEOTIDE SEQUENCE</scope>
    <source>
        <strain evidence="1">20211129_DDA</strain>
        <tissue evidence="1">Liver</tissue>
    </source>
</reference>
<evidence type="ECO:0000313" key="2">
    <source>
        <dbReference type="Proteomes" id="UP001066276"/>
    </source>
</evidence>
<name>A0AAV7MND5_PLEWA</name>
<evidence type="ECO:0000313" key="1">
    <source>
        <dbReference type="EMBL" id="KAJ1102538.1"/>
    </source>
</evidence>
<dbReference type="Proteomes" id="UP001066276">
    <property type="component" value="Chromosome 10"/>
</dbReference>
<sequence>PMPPTLGTHTRLSSPCLLSWVLTHASRAHSFYAGDSHTPLEPMPPTLGTHTRLSSPCLLCWVLAHTSLAHASYAG</sequence>
<dbReference type="AlphaFoldDB" id="A0AAV7MND5"/>
<feature type="non-terminal residue" evidence="1">
    <location>
        <position position="1"/>
    </location>
</feature>
<keyword evidence="2" id="KW-1185">Reference proteome</keyword>
<gene>
    <name evidence="1" type="ORF">NDU88_007583</name>
</gene>
<feature type="non-terminal residue" evidence="1">
    <location>
        <position position="75"/>
    </location>
</feature>
<accession>A0AAV7MND5</accession>